<dbReference type="PANTHER" id="PTHR46082">
    <property type="entry name" value="ATP/GTP-BINDING PROTEIN-RELATED"/>
    <property type="match status" value="1"/>
</dbReference>
<dbReference type="Pfam" id="PF00106">
    <property type="entry name" value="adh_short"/>
    <property type="match status" value="1"/>
</dbReference>
<dbReference type="PRINTS" id="PR00080">
    <property type="entry name" value="SDRFAMILY"/>
</dbReference>
<evidence type="ECO:0008006" key="3">
    <source>
        <dbReference type="Google" id="ProtNLM"/>
    </source>
</evidence>
<sequence>MNPSSLAFTLPLHGKLAIVTGASRGIGASIAWELARRGANVCMTYVSPSSVQSITDLRTKISQLPNNPKTWTMQADLSTPTGASDLISELKSHPTTPTPLKIDILINNAGIEIVNPLTEITIDDYNSVFNLNVRGTMLMTQAVLPYLPPEGHGRIINLSSVGARYGFKGISLYIASKAAIEGFTRAWAAELGGNGTTVNAVAPGPVPSDLLDRIPREIVEAQMASTPVEQRLGTTGEVGQVHYLPHAADMTVVTRPPRDRHGFKIAIVCALPREGDAVIALLDHHWEDTEEVYSKAPGDFNSYTTGVIGTHNVVVAHMPHTGKVSATGAVRGLRTSFPSIDLTLVVGICGGVPSDPNRQRDIFLGDVVFSQGVVEYDFGQQYPSGLEPKHTDVEVGGGVPALFIQSILRKLETDRHLQHLEEEAKIWLQTLQHRPNYQYPGLESDQLFQPSYLHRHREPSTCGQCSDENVCTDALKFSCSDLGCDEDNLVRRERTVICPQTPDGSERTEKGPWPAIHVGRMGFGSTAMESGKQRDELAQREGIIGLDIEGAGAYTSSFFPSLIIKGVCDYADSHKNEVWQDYAAATAAACTKAFLQHWATDAMSTNVEFGEIMTMIHSGGLLQDQGKPAAAAAVFWKALERMQESQTTGSPIETDTITGLTQALVALNRHAEAEPLLVQSVKSNIRQVGDQESTVAAMRNLAEFYEEWDMCLAAQPLRTKVAQINQRQLGRGSVPACLSQYDLGLNLIRQGRHAEARPSLYTNLEYPLEAEDVSHKGNLYRMVNIAGRLADCGIDRCEYLRVAEHMARDAVRLVRPRIKTLPYVALSAFRTLGFVYRLLGKAAEAEEQYLESLTIVNGRSQMEWLESDVMVRCSSVLLEQGRYSPALSMASEALGKVQRQAEPLGETVARCRTNLALAYMEMGQYRSAGSLVVDILSKAYEDAWDIEKSTVSSLLGTVSIIEDVATVLSRAGCWQQSQHIYEKTHSILAHLLGTMDMRTLLTSLRLRDTLSLQGNFMDALVLSLECKDRYLQRVRQDTVPERMILAQLDIGLARAYEGLGDHTTAEALARQALKTITESTDENSPESLRATAILGSILVSQGGPKLMKGSAMQRRVVETWATLTEENSLPALEAIEAVARTCEIQGDKEQLKVWTEKASSAKETFEESLSEEEEDRIEYLVGQVFDKWAENGEKVIQEIDRRRTKVFTMMLP</sequence>
<evidence type="ECO:0000313" key="1">
    <source>
        <dbReference type="EMBL" id="PYH30979.1"/>
    </source>
</evidence>
<dbReference type="GO" id="GO:0042802">
    <property type="term" value="F:identical protein binding"/>
    <property type="evidence" value="ECO:0007669"/>
    <property type="project" value="InterPro"/>
</dbReference>
<dbReference type="Proteomes" id="UP000247647">
    <property type="component" value="Unassembled WGS sequence"/>
</dbReference>
<dbReference type="Pfam" id="PF07721">
    <property type="entry name" value="TPR_4"/>
    <property type="match status" value="2"/>
</dbReference>
<organism evidence="1 2">
    <name type="scientific">Aspergillus neoniger (strain CBS 115656)</name>
    <dbReference type="NCBI Taxonomy" id="1448310"/>
    <lineage>
        <taxon>Eukaryota</taxon>
        <taxon>Fungi</taxon>
        <taxon>Dikarya</taxon>
        <taxon>Ascomycota</taxon>
        <taxon>Pezizomycotina</taxon>
        <taxon>Eurotiomycetes</taxon>
        <taxon>Eurotiomycetidae</taxon>
        <taxon>Eurotiales</taxon>
        <taxon>Aspergillaceae</taxon>
        <taxon>Aspergillus</taxon>
        <taxon>Aspergillus subgen. Circumdati</taxon>
    </lineage>
</organism>
<dbReference type="SUPFAM" id="SSF48452">
    <property type="entry name" value="TPR-like"/>
    <property type="match status" value="2"/>
</dbReference>
<dbReference type="GO" id="GO:0003824">
    <property type="term" value="F:catalytic activity"/>
    <property type="evidence" value="ECO:0007669"/>
    <property type="project" value="InterPro"/>
</dbReference>
<keyword evidence="2" id="KW-1185">Reference proteome</keyword>
<dbReference type="AlphaFoldDB" id="A0A318YAE7"/>
<dbReference type="InterPro" id="IPR011717">
    <property type="entry name" value="TPR-4"/>
</dbReference>
<gene>
    <name evidence="1" type="ORF">BO87DRAFT_461833</name>
</gene>
<proteinExistence type="predicted"/>
<dbReference type="CDD" id="cd05233">
    <property type="entry name" value="SDR_c"/>
    <property type="match status" value="1"/>
</dbReference>
<dbReference type="GO" id="GO:0009116">
    <property type="term" value="P:nucleoside metabolic process"/>
    <property type="evidence" value="ECO:0007669"/>
    <property type="project" value="InterPro"/>
</dbReference>
<dbReference type="EMBL" id="KZ821476">
    <property type="protein sequence ID" value="PYH30979.1"/>
    <property type="molecule type" value="Genomic_DNA"/>
</dbReference>
<dbReference type="InterPro" id="IPR035994">
    <property type="entry name" value="Nucleoside_phosphorylase_sf"/>
</dbReference>
<dbReference type="Gene3D" id="3.40.50.720">
    <property type="entry name" value="NAD(P)-binding Rossmann-like Domain"/>
    <property type="match status" value="1"/>
</dbReference>
<dbReference type="Gene3D" id="1.25.40.10">
    <property type="entry name" value="Tetratricopeptide repeat domain"/>
    <property type="match status" value="3"/>
</dbReference>
<name>A0A318YAE7_ASPNB</name>
<dbReference type="GeneID" id="37131580"/>
<dbReference type="PRINTS" id="PR00081">
    <property type="entry name" value="GDHRDH"/>
</dbReference>
<dbReference type="SUPFAM" id="SSF51735">
    <property type="entry name" value="NAD(P)-binding Rossmann-fold domains"/>
    <property type="match status" value="1"/>
</dbReference>
<evidence type="ECO:0000313" key="2">
    <source>
        <dbReference type="Proteomes" id="UP000247647"/>
    </source>
</evidence>
<accession>A0A318YAE7</accession>
<dbReference type="InterPro" id="IPR002347">
    <property type="entry name" value="SDR_fam"/>
</dbReference>
<protein>
    <recommendedName>
        <fullName evidence="3">Nucleoside phosphorylase domain-containing protein</fullName>
    </recommendedName>
</protein>
<dbReference type="OrthoDB" id="1658288at2759"/>
<dbReference type="InterPro" id="IPR011990">
    <property type="entry name" value="TPR-like_helical_dom_sf"/>
</dbReference>
<dbReference type="SUPFAM" id="SSF53167">
    <property type="entry name" value="Purine and uridine phosphorylases"/>
    <property type="match status" value="1"/>
</dbReference>
<dbReference type="InterPro" id="IPR036291">
    <property type="entry name" value="NAD(P)-bd_dom_sf"/>
</dbReference>
<dbReference type="RefSeq" id="XP_025476457.1">
    <property type="nucleotide sequence ID" value="XM_025629124.1"/>
</dbReference>
<dbReference type="PANTHER" id="PTHR46082:SF6">
    <property type="entry name" value="AAA+ ATPASE DOMAIN-CONTAINING PROTEIN-RELATED"/>
    <property type="match status" value="1"/>
</dbReference>
<reference evidence="1" key="1">
    <citation type="submission" date="2016-12" db="EMBL/GenBank/DDBJ databases">
        <title>The genomes of Aspergillus section Nigri reveals drivers in fungal speciation.</title>
        <authorList>
            <consortium name="DOE Joint Genome Institute"/>
            <person name="Vesth T.C."/>
            <person name="Nybo J."/>
            <person name="Theobald S."/>
            <person name="Brandl J."/>
            <person name="Frisvad J.C."/>
            <person name="Nielsen K.F."/>
            <person name="Lyhne E.K."/>
            <person name="Kogle M.E."/>
            <person name="Kuo A."/>
            <person name="Riley R."/>
            <person name="Clum A."/>
            <person name="Nolan M."/>
            <person name="Lipzen A."/>
            <person name="Salamov A."/>
            <person name="Henrissat B."/>
            <person name="Wiebenga A."/>
            <person name="De Vries R.P."/>
            <person name="Grigoriev I.V."/>
            <person name="Mortensen U.H."/>
            <person name="Andersen M.R."/>
            <person name="Baker S.E."/>
        </authorList>
    </citation>
    <scope>NUCLEOTIDE SEQUENCE [LARGE SCALE GENOMIC DNA]</scope>
    <source>
        <strain evidence="1">CBS 115656</strain>
    </source>
</reference>
<dbReference type="Gene3D" id="3.40.50.1580">
    <property type="entry name" value="Nucleoside phosphorylase domain"/>
    <property type="match status" value="1"/>
</dbReference>
<dbReference type="InterPro" id="IPR053137">
    <property type="entry name" value="NLR-like"/>
</dbReference>